<proteinExistence type="predicted"/>
<reference evidence="6 7" key="1">
    <citation type="submission" date="2020-08" db="EMBL/GenBank/DDBJ databases">
        <title>Functional genomics of gut bacteria from endangered species of beetles.</title>
        <authorList>
            <person name="Carlos-Shanley C."/>
        </authorList>
    </citation>
    <scope>NUCLEOTIDE SEQUENCE [LARGE SCALE GENOMIC DNA]</scope>
    <source>
        <strain evidence="6 7">S00239</strain>
    </source>
</reference>
<dbReference type="GO" id="GO:0006352">
    <property type="term" value="P:DNA-templated transcription initiation"/>
    <property type="evidence" value="ECO:0007669"/>
    <property type="project" value="InterPro"/>
</dbReference>
<evidence type="ECO:0000313" key="6">
    <source>
        <dbReference type="EMBL" id="MBB4845868.1"/>
    </source>
</evidence>
<dbReference type="EMBL" id="JACHLP010000012">
    <property type="protein sequence ID" value="MBB4845868.1"/>
    <property type="molecule type" value="Genomic_DNA"/>
</dbReference>
<dbReference type="Gene3D" id="1.10.1740.10">
    <property type="match status" value="1"/>
</dbReference>
<evidence type="ECO:0000256" key="1">
    <source>
        <dbReference type="ARBA" id="ARBA00023015"/>
    </source>
</evidence>
<dbReference type="Proteomes" id="UP000562027">
    <property type="component" value="Unassembled WGS sequence"/>
</dbReference>
<keyword evidence="4" id="KW-0804">Transcription</keyword>
<keyword evidence="1" id="KW-0805">Transcription regulation</keyword>
<accession>A0A840LI37</accession>
<dbReference type="GO" id="GO:0003677">
    <property type="term" value="F:DNA binding"/>
    <property type="evidence" value="ECO:0007669"/>
    <property type="project" value="UniProtKB-KW"/>
</dbReference>
<dbReference type="Pfam" id="PF04542">
    <property type="entry name" value="Sigma70_r2"/>
    <property type="match status" value="1"/>
</dbReference>
<name>A0A840LI37_9BURK</name>
<keyword evidence="2" id="KW-0731">Sigma factor</keyword>
<dbReference type="RefSeq" id="WP_184304212.1">
    <property type="nucleotide sequence ID" value="NZ_JACHLP010000012.1"/>
</dbReference>
<dbReference type="InterPro" id="IPR013325">
    <property type="entry name" value="RNA_pol_sigma_r2"/>
</dbReference>
<sequence>MELDARSFMNACRQGGPLIEQWLRVFDREHGAALYREAAIALRCWQQAEDVVQESLIKVWLRCATFRGPADPIAWVRQIVRNGLIDSLRAKRPEQPLEQDEDGQFTAEVQRAVQALAQERPEGPEHALKNKQIEAVFRNCFARFQAAHPAHAAALRWIVDEGLDYAQLAQLLDRSPGATREFVSQCRKKARPFFAPWYALVSPAAAPRLDDEVAA</sequence>
<dbReference type="AlphaFoldDB" id="A0A840LI37"/>
<dbReference type="SUPFAM" id="SSF88946">
    <property type="entry name" value="Sigma2 domain of RNA polymerase sigma factors"/>
    <property type="match status" value="1"/>
</dbReference>
<evidence type="ECO:0000256" key="4">
    <source>
        <dbReference type="ARBA" id="ARBA00023163"/>
    </source>
</evidence>
<feature type="domain" description="RNA polymerase sigma-70 region 2" evidence="5">
    <location>
        <begin position="28"/>
        <end position="92"/>
    </location>
</feature>
<dbReference type="InterPro" id="IPR014284">
    <property type="entry name" value="RNA_pol_sigma-70_dom"/>
</dbReference>
<organism evidence="6 7">
    <name type="scientific">Roseateles oligotrophus</name>
    <dbReference type="NCBI Taxonomy" id="1769250"/>
    <lineage>
        <taxon>Bacteria</taxon>
        <taxon>Pseudomonadati</taxon>
        <taxon>Pseudomonadota</taxon>
        <taxon>Betaproteobacteria</taxon>
        <taxon>Burkholderiales</taxon>
        <taxon>Sphaerotilaceae</taxon>
        <taxon>Roseateles</taxon>
    </lineage>
</organism>
<evidence type="ECO:0000313" key="7">
    <source>
        <dbReference type="Proteomes" id="UP000562027"/>
    </source>
</evidence>
<evidence type="ECO:0000259" key="5">
    <source>
        <dbReference type="Pfam" id="PF04542"/>
    </source>
</evidence>
<evidence type="ECO:0000256" key="3">
    <source>
        <dbReference type="ARBA" id="ARBA00023125"/>
    </source>
</evidence>
<dbReference type="NCBIfam" id="TIGR02937">
    <property type="entry name" value="sigma70-ECF"/>
    <property type="match status" value="1"/>
</dbReference>
<dbReference type="PANTHER" id="PTHR43133">
    <property type="entry name" value="RNA POLYMERASE ECF-TYPE SIGMA FACTO"/>
    <property type="match status" value="1"/>
</dbReference>
<evidence type="ECO:0000256" key="2">
    <source>
        <dbReference type="ARBA" id="ARBA00023082"/>
    </source>
</evidence>
<dbReference type="PANTHER" id="PTHR43133:SF8">
    <property type="entry name" value="RNA POLYMERASE SIGMA FACTOR HI_1459-RELATED"/>
    <property type="match status" value="1"/>
</dbReference>
<comment type="caution">
    <text evidence="6">The sequence shown here is derived from an EMBL/GenBank/DDBJ whole genome shotgun (WGS) entry which is preliminary data.</text>
</comment>
<gene>
    <name evidence="6" type="ORF">HNP55_004422</name>
</gene>
<protein>
    <submittedName>
        <fullName evidence="6">RNA polymerase sigma-70 factor (ECF subfamily)</fullName>
    </submittedName>
</protein>
<keyword evidence="3" id="KW-0238">DNA-binding</keyword>
<dbReference type="GO" id="GO:0016987">
    <property type="term" value="F:sigma factor activity"/>
    <property type="evidence" value="ECO:0007669"/>
    <property type="project" value="UniProtKB-KW"/>
</dbReference>
<keyword evidence="7" id="KW-1185">Reference proteome</keyword>
<dbReference type="InterPro" id="IPR007627">
    <property type="entry name" value="RNA_pol_sigma70_r2"/>
</dbReference>
<dbReference type="InterPro" id="IPR039425">
    <property type="entry name" value="RNA_pol_sigma-70-like"/>
</dbReference>